<protein>
    <submittedName>
        <fullName evidence="2">Uncharacterized protein</fullName>
    </submittedName>
</protein>
<evidence type="ECO:0000256" key="1">
    <source>
        <dbReference type="SAM" id="MobiDB-lite"/>
    </source>
</evidence>
<dbReference type="OrthoDB" id="7019130at2"/>
<organism evidence="2 3">
    <name type="scientific">Pseudomonas marginalis</name>
    <name type="common">Pseudomonas panacis</name>
    <dbReference type="NCBI Taxonomy" id="298"/>
    <lineage>
        <taxon>Bacteria</taxon>
        <taxon>Pseudomonadati</taxon>
        <taxon>Pseudomonadota</taxon>
        <taxon>Gammaproteobacteria</taxon>
        <taxon>Pseudomonadales</taxon>
        <taxon>Pseudomonadaceae</taxon>
        <taxon>Pseudomonas</taxon>
    </lineage>
</organism>
<dbReference type="EMBL" id="VFEQ01000015">
    <property type="protein sequence ID" value="TWR55596.1"/>
    <property type="molecule type" value="Genomic_DNA"/>
</dbReference>
<reference evidence="2 3" key="1">
    <citation type="submission" date="2019-06" db="EMBL/GenBank/DDBJ databases">
        <title>Pseudomonas bimorpha sp. nov. isolated from bovine raw milk and skim milk concentrate.</title>
        <authorList>
            <person name="Hofmann K."/>
            <person name="Huptas C."/>
            <person name="Doll E."/>
            <person name="Scherer S."/>
            <person name="Wenning M."/>
        </authorList>
    </citation>
    <scope>NUCLEOTIDE SEQUENCE [LARGE SCALE GENOMIC DNA]</scope>
    <source>
        <strain evidence="2 3">DSM 13124</strain>
    </source>
</reference>
<sequence>MDGAWRRPPKSLSDYGHTEPGRGAEWWGEAFLVTFGALPKVTRCKSGTLSGRYRSNGYVPGPIQKKGRPRGRHRGQVESSHRPSHISNRVHRAQLRSALGPPMQPPEKLPPSQSKMKLS</sequence>
<feature type="compositionally biased region" description="Basic residues" evidence="1">
    <location>
        <begin position="82"/>
        <end position="94"/>
    </location>
</feature>
<dbReference type="Proteomes" id="UP000316123">
    <property type="component" value="Unassembled WGS sequence"/>
</dbReference>
<evidence type="ECO:0000313" key="2">
    <source>
        <dbReference type="EMBL" id="TWR55596.1"/>
    </source>
</evidence>
<proteinExistence type="predicted"/>
<feature type="region of interest" description="Disordered" evidence="1">
    <location>
        <begin position="1"/>
        <end position="23"/>
    </location>
</feature>
<name>A0A9X9FWD6_PSEMA</name>
<gene>
    <name evidence="2" type="ORF">FIV41_20990</name>
</gene>
<accession>A0A9X9FWD6</accession>
<dbReference type="AlphaFoldDB" id="A0A9X9FWD6"/>
<comment type="caution">
    <text evidence="2">The sequence shown here is derived from an EMBL/GenBank/DDBJ whole genome shotgun (WGS) entry which is preliminary data.</text>
</comment>
<feature type="region of interest" description="Disordered" evidence="1">
    <location>
        <begin position="47"/>
        <end position="119"/>
    </location>
</feature>
<feature type="compositionally biased region" description="Basic residues" evidence="1">
    <location>
        <begin position="65"/>
        <end position="74"/>
    </location>
</feature>
<evidence type="ECO:0000313" key="3">
    <source>
        <dbReference type="Proteomes" id="UP000316123"/>
    </source>
</evidence>